<reference evidence="1 2" key="1">
    <citation type="submission" date="2019-01" db="EMBL/GenBank/DDBJ databases">
        <authorList>
            <consortium name="Pathogen Informatics"/>
        </authorList>
    </citation>
    <scope>NUCLEOTIDE SEQUENCE [LARGE SCALE GENOMIC DNA]</scope>
    <source>
        <strain evidence="1 2">NCTC10118</strain>
    </source>
</reference>
<protein>
    <submittedName>
        <fullName evidence="1">Uncharacterized protein</fullName>
    </submittedName>
</protein>
<dbReference type="KEGG" id="mboh:CO229_02195"/>
<accession>A0A224AYZ5</accession>
<keyword evidence="2" id="KW-1185">Reference proteome</keyword>
<dbReference type="AlphaFoldDB" id="A0A224AYZ5"/>
<evidence type="ECO:0000313" key="1">
    <source>
        <dbReference type="EMBL" id="VEU63700.1"/>
    </source>
</evidence>
<dbReference type="Proteomes" id="UP000289952">
    <property type="component" value="Chromosome"/>
</dbReference>
<sequence length="158" mass="18901">MKRNFQYTKKEIFKEYLKFQFKSKKTYLILCSFIIFYWLIVLIDFLIQHSKVSYLFVNSLSTATIINFVSSLLAFGLKIGLLNKTLGNLKNTKANLTKNSEAQKLEKMSQSEKNIYYKQKELKENYYNSFYYKTSFPYVLNLTIWFLIFMINVLVTYI</sequence>
<proteinExistence type="predicted"/>
<evidence type="ECO:0000313" key="2">
    <source>
        <dbReference type="Proteomes" id="UP000289952"/>
    </source>
</evidence>
<gene>
    <name evidence="1" type="ORF">NCTC10118_00754</name>
</gene>
<name>A0A224AYZ5_9BACT</name>
<organism evidence="1 2">
    <name type="scientific">Mycoplasmopsis bovirhinis</name>
    <dbReference type="NCBI Taxonomy" id="29553"/>
    <lineage>
        <taxon>Bacteria</taxon>
        <taxon>Bacillati</taxon>
        <taxon>Mycoplasmatota</taxon>
        <taxon>Mycoplasmoidales</taxon>
        <taxon>Metamycoplasmataceae</taxon>
        <taxon>Mycoplasmopsis</taxon>
    </lineage>
</organism>
<dbReference type="EMBL" id="LR214972">
    <property type="protein sequence ID" value="VEU63700.1"/>
    <property type="molecule type" value="Genomic_DNA"/>
</dbReference>